<dbReference type="ExpressionAtlas" id="D6RB98">
    <property type="expression patterns" value="baseline and differential"/>
</dbReference>
<dbReference type="Antibodypedia" id="6714">
    <property type="antibodies" value="483 antibodies from 32 providers"/>
</dbReference>
<dbReference type="Bgee" id="ENSG00000096063">
    <property type="expression patterns" value="Expressed in sperm and 207 other cell types or tissues"/>
</dbReference>
<accession>D6RB98</accession>
<dbReference type="HGNC" id="HGNC:11305">
    <property type="gene designation" value="SRPK1"/>
</dbReference>
<evidence type="ECO:0000313" key="2">
    <source>
        <dbReference type="Ensembl" id="ENSP00000424323.1"/>
    </source>
</evidence>
<sequence length="118" mass="12658">MASGQLGGSLSSNHVEESCCCSTPGLGLSSPGPAGKGCRRRTRARPVPFLPNSTEEAQTPLAWTSPPELVDHYRSVSELWSLLPAPQRLNLPPTSSRSETQHRGSAPHSESDLPEQEE</sequence>
<dbReference type="OpenTargets" id="ENSG00000096063"/>
<protein>
    <submittedName>
        <fullName evidence="2">SRSF protein kinase 1</fullName>
    </submittedName>
</protein>
<dbReference type="ProteomicsDB" id="13571"/>
<dbReference type="UCSC" id="uc063oct.1">
    <property type="organism name" value="human"/>
</dbReference>
<dbReference type="Ensembl" id="ENST00000507909.1">
    <property type="protein sequence ID" value="ENSP00000424323.1"/>
    <property type="gene ID" value="ENSG00000096063.16"/>
</dbReference>
<dbReference type="EMBL" id="Z99128">
    <property type="status" value="NOT_ANNOTATED_CDS"/>
    <property type="molecule type" value="Genomic_DNA"/>
</dbReference>
<feature type="non-terminal residue" evidence="2">
    <location>
        <position position="118"/>
    </location>
</feature>
<dbReference type="Proteomes" id="UP000005640">
    <property type="component" value="Chromosome 6"/>
</dbReference>
<reference evidence="2 3" key="1">
    <citation type="journal article" date="2001" name="Nature">
        <title>Initial sequencing and analysis of the human genome.</title>
        <authorList>
            <consortium name="International Human Genome Sequencing Consortium"/>
            <person name="Lander E.S."/>
            <person name="Linton L.M."/>
            <person name="Birren B."/>
            <person name="Nusbaum C."/>
            <person name="Zody M.C."/>
            <person name="Baldwin J."/>
            <person name="Devon K."/>
            <person name="Dewar K."/>
            <person name="Doyle M."/>
            <person name="FitzHugh W."/>
            <person name="Funke R."/>
            <person name="Gage D."/>
            <person name="Harris K."/>
            <person name="Heaford A."/>
            <person name="Howland J."/>
            <person name="Kann L."/>
            <person name="Lehoczky J."/>
            <person name="LeVine R."/>
            <person name="McEwan P."/>
            <person name="McKernan K."/>
            <person name="Meldrim J."/>
            <person name="Mesirov J.P."/>
            <person name="Miranda C."/>
            <person name="Morris W."/>
            <person name="Naylor J."/>
            <person name="Raymond C."/>
            <person name="Rosetti M."/>
            <person name="Santos R."/>
            <person name="Sheridan A."/>
            <person name="Sougnez C."/>
            <person name="Stange-Thomann N."/>
            <person name="Stojanovic N."/>
            <person name="Subramanian A."/>
            <person name="Wyman D."/>
            <person name="Rogers J."/>
            <person name="Sulston J."/>
            <person name="Ainscough R."/>
            <person name="Beck S."/>
            <person name="Bentley D."/>
            <person name="Burton J."/>
            <person name="Clee C."/>
            <person name="Carter N."/>
            <person name="Coulson A."/>
            <person name="Deadman R."/>
            <person name="Deloukas P."/>
            <person name="Dunham A."/>
            <person name="Dunham I."/>
            <person name="Durbin R."/>
            <person name="French L."/>
            <person name="Grafham D."/>
            <person name="Gregory S."/>
            <person name="Hubbard T."/>
            <person name="Humphray S."/>
            <person name="Hunt A."/>
            <person name="Jones M."/>
            <person name="Lloyd C."/>
            <person name="McMurray A."/>
            <person name="Matthews L."/>
            <person name="Mercer S."/>
            <person name="Milne S."/>
            <person name="Mullikin J.C."/>
            <person name="Mungall A."/>
            <person name="Plumb R."/>
            <person name="Ross M."/>
            <person name="Shownkeen R."/>
            <person name="Sims S."/>
            <person name="Waterston R.H."/>
            <person name="Wilson R.K."/>
            <person name="Hillier L.W."/>
            <person name="McPherson J.D."/>
            <person name="Marra M.A."/>
            <person name="Mardis E.R."/>
            <person name="Fulton L.A."/>
            <person name="Chinwalla A.T."/>
            <person name="Pepin K.H."/>
            <person name="Gish W.R."/>
            <person name="Chissoe S.L."/>
            <person name="Wendl M.C."/>
            <person name="Delehaunty K.D."/>
            <person name="Miner T.L."/>
            <person name="Delehaunty A."/>
            <person name="Kramer J.B."/>
            <person name="Cook L.L."/>
            <person name="Fulton R.S."/>
            <person name="Johnson D.L."/>
            <person name="Minx P.J."/>
            <person name="Clifton S.W."/>
            <person name="Hawkins T."/>
            <person name="Branscomb E."/>
            <person name="Predki P."/>
            <person name="Richardson P."/>
            <person name="Wenning S."/>
            <person name="Slezak T."/>
            <person name="Doggett N."/>
            <person name="Cheng J.F."/>
            <person name="Olsen A."/>
            <person name="Lucas S."/>
            <person name="Elkin C."/>
            <person name="Uberbacher E."/>
            <person name="Frazier M."/>
            <person name="Gibbs R.A."/>
            <person name="Muzny D.M."/>
            <person name="Scherer S.E."/>
            <person name="Bouck J.B."/>
            <person name="Sodergren E.J."/>
            <person name="Worley K.C."/>
            <person name="Rives C.M."/>
            <person name="Gorrell J.H."/>
            <person name="Metzker M.L."/>
            <person name="Naylor S.L."/>
            <person name="Kucherlapati R.S."/>
            <person name="Nelson D.L."/>
            <person name="Weinstock G.M."/>
            <person name="Sakaki Y."/>
            <person name="Fujiyama A."/>
            <person name="Hattori M."/>
            <person name="Yada T."/>
            <person name="Toyoda A."/>
            <person name="Itoh T."/>
            <person name="Kawagoe C."/>
            <person name="Watanabe H."/>
            <person name="Totoki Y."/>
            <person name="Taylor T."/>
            <person name="Weissenbach J."/>
            <person name="Heilig R."/>
            <person name="Saurin W."/>
            <person name="Artiguenave F."/>
            <person name="Brottier P."/>
            <person name="Bruls T."/>
            <person name="Pelletier E."/>
            <person name="Robert C."/>
            <person name="Wincker P."/>
            <person name="Smith D.R."/>
            <person name="Doucette-Stamm L."/>
            <person name="Rubenfield M."/>
            <person name="Weinstock K."/>
            <person name="Lee H.M."/>
            <person name="Dubois J."/>
            <person name="Rosenthal A."/>
            <person name="Platzer M."/>
            <person name="Nyakatura G."/>
            <person name="Taudien S."/>
            <person name="Rump A."/>
            <person name="Yang H."/>
            <person name="Yu J."/>
            <person name="Wang J."/>
            <person name="Huang G."/>
            <person name="Gu J."/>
            <person name="Hood L."/>
            <person name="Rowen L."/>
            <person name="Madan A."/>
            <person name="Qin S."/>
            <person name="Davis R.W."/>
            <person name="Federspiel N.A."/>
            <person name="Abola A.P."/>
            <person name="Proctor M.J."/>
            <person name="Myers R.M."/>
            <person name="Schmutz J."/>
            <person name="Dickson M."/>
            <person name="Grimwood J."/>
            <person name="Cox D.R."/>
            <person name="Olson M.V."/>
            <person name="Kaul R."/>
            <person name="Raymond C."/>
            <person name="Shimizu N."/>
            <person name="Kawasaki K."/>
            <person name="Minoshima S."/>
            <person name="Evans G.A."/>
            <person name="Athanasiou M."/>
            <person name="Schultz R."/>
            <person name="Roe B.A."/>
            <person name="Chen F."/>
            <person name="Pan H."/>
            <person name="Ramser J."/>
            <person name="Lehrach H."/>
            <person name="Reinhardt R."/>
            <person name="McCombie W.R."/>
            <person name="de la Bastide M."/>
            <person name="Dedhia N."/>
            <person name="Blocker H."/>
            <person name="Hornischer K."/>
            <person name="Nordsiek G."/>
            <person name="Agarwala R."/>
            <person name="Aravind L."/>
            <person name="Bailey J.A."/>
            <person name="Bateman A."/>
            <person name="Batzoglou S."/>
            <person name="Birney E."/>
            <person name="Bork P."/>
            <person name="Brown D.G."/>
            <person name="Burge C.B."/>
            <person name="Cerutti L."/>
            <person name="Chen H.C."/>
            <person name="Church D."/>
            <person name="Clamp M."/>
            <person name="Copley R.R."/>
            <person name="Doerks T."/>
            <person name="Eddy S.R."/>
            <person name="Eichler E.E."/>
            <person name="Furey T.S."/>
            <person name="Galagan J."/>
            <person name="Gilbert J.G."/>
            <person name="Harmon C."/>
            <person name="Hayashizaki Y."/>
            <person name="Haussler D."/>
            <person name="Hermjakob H."/>
            <person name="Hokamp K."/>
            <person name="Jang W."/>
            <person name="Johnson L.S."/>
            <person name="Jones T.A."/>
            <person name="Kasif S."/>
            <person name="Kaspryzk A."/>
            <person name="Kennedy S."/>
            <person name="Kent W.J."/>
            <person name="Kitts P."/>
            <person name="Koonin E.V."/>
            <person name="Korf I."/>
            <person name="Kulp D."/>
            <person name="Lancet D."/>
            <person name="Lowe T.M."/>
            <person name="McLysaght A."/>
            <person name="Mikkelsen T."/>
            <person name="Moran J.V."/>
            <person name="Mulder N."/>
            <person name="Pollara V.J."/>
            <person name="Ponting C.P."/>
            <person name="Schuler G."/>
            <person name="Schultz J."/>
            <person name="Slater G."/>
            <person name="Smit A.F."/>
            <person name="Stupka E."/>
            <person name="Szustakowski J."/>
            <person name="Thierry-Mieg D."/>
            <person name="Thierry-Mieg J."/>
            <person name="Wagner L."/>
            <person name="Wallis J."/>
            <person name="Wheeler R."/>
            <person name="Williams A."/>
            <person name="Wolf Y.I."/>
            <person name="Wolfe K.H."/>
            <person name="Yang S.P."/>
            <person name="Yeh R.F."/>
            <person name="Collins F."/>
            <person name="Guyer M.S."/>
            <person name="Peterson J."/>
            <person name="Felsenfeld A."/>
            <person name="Wetterstrand K.A."/>
            <person name="Patrinos A."/>
            <person name="Morgan M.J."/>
            <person name="de Jong P."/>
            <person name="Catanese J.J."/>
            <person name="Osoegawa K."/>
            <person name="Shizuya H."/>
            <person name="Choi S."/>
            <person name="Chen Y.J."/>
        </authorList>
    </citation>
    <scope>NUCLEOTIDE SEQUENCE [LARGE SCALE GENOMIC DNA]</scope>
</reference>
<feature type="region of interest" description="Disordered" evidence="1">
    <location>
        <begin position="1"/>
        <end position="63"/>
    </location>
</feature>
<dbReference type="Ensembl" id="ENST00000507909.1">
    <property type="protein sequence ID" value="ENSP00000424323.1"/>
    <property type="gene ID" value="ENSG00000096063.17"/>
</dbReference>
<reference evidence="2 3" key="2">
    <citation type="journal article" date="2003" name="Nature">
        <title>The DNA sequence and analysis of human chromosome 6.</title>
        <authorList>
            <person name="Mungall A.J."/>
            <person name="Palmer S.A."/>
            <person name="Sims S.K."/>
            <person name="Edwards C.A."/>
            <person name="Ashurst J.L."/>
            <person name="Wilming L."/>
            <person name="Jones M.C."/>
            <person name="Horton R."/>
            <person name="Hunt S.E."/>
            <person name="Scott C.E."/>
            <person name="Gilbert J.G."/>
            <person name="Clamp M.E."/>
            <person name="Bethel G."/>
            <person name="Milne S."/>
            <person name="Ainscough R."/>
            <person name="Almeida J.P."/>
            <person name="Ambrose K.D."/>
            <person name="Andrews T.D."/>
            <person name="Ashwell R.I."/>
            <person name="Babbage A.K."/>
            <person name="Bagguley C.L."/>
            <person name="Bailey J."/>
            <person name="Banerjee R."/>
            <person name="Barker D.J."/>
            <person name="Barlow K.F."/>
            <person name="Bates K."/>
            <person name="Beare D.M."/>
            <person name="Beasley H."/>
            <person name="Beasley O."/>
            <person name="Bird C.P."/>
            <person name="Blakey S."/>
            <person name="Bray-Allen S."/>
            <person name="Brook J."/>
            <person name="Brown A.J."/>
            <person name="Brown J.Y."/>
            <person name="Burford D.C."/>
            <person name="Burrill W."/>
            <person name="Burton J."/>
            <person name="Carder C."/>
            <person name="Carter N.P."/>
            <person name="Chapman J.C."/>
            <person name="Clark S.Y."/>
            <person name="Clark G."/>
            <person name="Clee C.M."/>
            <person name="Clegg S."/>
            <person name="Cobley V."/>
            <person name="Collier R.E."/>
            <person name="Collins J.E."/>
            <person name="Colman L.K."/>
            <person name="Corby N.R."/>
            <person name="Coville G.J."/>
            <person name="Culley K.M."/>
            <person name="Dhami P."/>
            <person name="Davies J."/>
            <person name="Dunn M."/>
            <person name="Earthrowl M.E."/>
            <person name="Ellington A.E."/>
            <person name="Evans K.A."/>
            <person name="Faulkner L."/>
            <person name="Francis M.D."/>
            <person name="Frankish A."/>
            <person name="Frankland J."/>
            <person name="French L."/>
            <person name="Garner P."/>
            <person name="Garnett J."/>
            <person name="Ghori M.J."/>
            <person name="Gilby L.M."/>
            <person name="Gillson C.J."/>
            <person name="Glithero R.J."/>
            <person name="Grafham D.V."/>
            <person name="Grant M."/>
            <person name="Gribble S."/>
            <person name="Griffiths C."/>
            <person name="Griffiths M."/>
            <person name="Hall R."/>
            <person name="Halls K.S."/>
            <person name="Hammond S."/>
            <person name="Harley J.L."/>
            <person name="Hart E.A."/>
            <person name="Heath P.D."/>
            <person name="Heathcott R."/>
            <person name="Holmes S.J."/>
            <person name="Howden P.J."/>
            <person name="Howe K.L."/>
            <person name="Howell G.R."/>
            <person name="Huckle E."/>
            <person name="Humphray S.J."/>
            <person name="Humphries M.D."/>
            <person name="Hunt A.R."/>
            <person name="Johnson C.M."/>
            <person name="Joy A.A."/>
            <person name="Kay M."/>
            <person name="Keenan S.J."/>
            <person name="Kimberley A.M."/>
            <person name="King A."/>
            <person name="Laird G.K."/>
            <person name="Langford C."/>
            <person name="Lawlor S."/>
            <person name="Leongamornlert D.A."/>
            <person name="Leversha M."/>
            <person name="Lloyd C.R."/>
            <person name="Lloyd D.M."/>
            <person name="Loveland J.E."/>
            <person name="Lovell J."/>
            <person name="Martin S."/>
            <person name="Mashreghi-Mohammadi M."/>
            <person name="Maslen G.L."/>
            <person name="Matthews L."/>
            <person name="McCann O.T."/>
            <person name="McLaren S.J."/>
            <person name="McLay K."/>
            <person name="McMurray A."/>
            <person name="Moore M.J."/>
            <person name="Mullikin J.C."/>
            <person name="Niblett D."/>
            <person name="Nickerson T."/>
            <person name="Novik K.L."/>
            <person name="Oliver K."/>
            <person name="Overton-Larty E.K."/>
            <person name="Parker A."/>
            <person name="Patel R."/>
            <person name="Pearce A.V."/>
            <person name="Peck A.I."/>
            <person name="Phillimore B."/>
            <person name="Phillips S."/>
            <person name="Plumb R.W."/>
            <person name="Porter K.M."/>
            <person name="Ramsey Y."/>
            <person name="Ranby S.A."/>
            <person name="Rice C.M."/>
            <person name="Ross M.T."/>
            <person name="Searle S.M."/>
            <person name="Sehra H.K."/>
            <person name="Sheridan E."/>
            <person name="Skuce C.D."/>
            <person name="Smith S."/>
            <person name="Smith M."/>
            <person name="Spraggon L."/>
            <person name="Squares S.L."/>
            <person name="Steward C.A."/>
            <person name="Sycamore N."/>
            <person name="Tamlyn-Hall G."/>
            <person name="Tester J."/>
            <person name="Theaker A.J."/>
            <person name="Thomas D.W."/>
            <person name="Thorpe A."/>
            <person name="Tracey A."/>
            <person name="Tromans A."/>
            <person name="Tubby B."/>
            <person name="Wall M."/>
            <person name="Wallis J.M."/>
            <person name="West A.P."/>
            <person name="White S.S."/>
            <person name="Whitehead S.L."/>
            <person name="Whittaker H."/>
            <person name="Wild A."/>
            <person name="Willey D.J."/>
            <person name="Wilmer T.E."/>
            <person name="Wood J.M."/>
            <person name="Wray P.W."/>
            <person name="Wyatt J.C."/>
            <person name="Young L."/>
            <person name="Younger R.M."/>
            <person name="Bentley D.R."/>
            <person name="Coulson A."/>
            <person name="Durbin R."/>
            <person name="Hubbard T."/>
            <person name="Sulston J.E."/>
            <person name="Dunham I."/>
            <person name="Rogers J."/>
            <person name="Beck S."/>
        </authorList>
    </citation>
    <scope>NUCLEOTIDE SEQUENCE [LARGE SCALE GENOMIC DNA]</scope>
</reference>
<dbReference type="AlphaFoldDB" id="D6RB98"/>
<organism evidence="2 3">
    <name type="scientific">Homo sapiens</name>
    <name type="common">Human</name>
    <dbReference type="NCBI Taxonomy" id="9606"/>
    <lineage>
        <taxon>Eukaryota</taxon>
        <taxon>Metazoa</taxon>
        <taxon>Chordata</taxon>
        <taxon>Craniata</taxon>
        <taxon>Vertebrata</taxon>
        <taxon>Euteleostomi</taxon>
        <taxon>Mammalia</taxon>
        <taxon>Eutheria</taxon>
        <taxon>Euarchontoglires</taxon>
        <taxon>Primates</taxon>
        <taxon>Haplorrhini</taxon>
        <taxon>Catarrhini</taxon>
        <taxon>Hominidae</taxon>
        <taxon>Homo</taxon>
    </lineage>
</organism>
<gene>
    <name evidence="2" type="primary">SRPK1</name>
</gene>
<keyword evidence="3" id="KW-1185">Reference proteome</keyword>
<reference evidence="2 3" key="3">
    <citation type="journal article" date="2004" name="Nature">
        <title>Finishing the euchromatic sequence of the human genome.</title>
        <authorList>
            <consortium name="International Human Genome Sequencing Consortium"/>
        </authorList>
    </citation>
    <scope>NUCLEOTIDE SEQUENCE [LARGE SCALE GENOMIC DNA]</scope>
</reference>
<dbReference type="GeneTree" id="ENSGT00940000155264"/>
<reference evidence="2" key="4">
    <citation type="submission" date="2025-08" db="UniProtKB">
        <authorList>
            <consortium name="Ensembl"/>
        </authorList>
    </citation>
    <scope>IDENTIFICATION</scope>
</reference>
<feature type="compositionally biased region" description="Low complexity" evidence="1">
    <location>
        <begin position="24"/>
        <end position="33"/>
    </location>
</feature>
<dbReference type="OrthoDB" id="2649at2759"/>
<name>D6RB98_HUMAN</name>
<dbReference type="VEuPathDB" id="HostDB:ENSG00000096063"/>
<evidence type="ECO:0000256" key="1">
    <source>
        <dbReference type="SAM" id="MobiDB-lite"/>
    </source>
</evidence>
<dbReference type="HOGENOM" id="CLU_2078373_0_0_1"/>
<evidence type="ECO:0000313" key="3">
    <source>
        <dbReference type="Proteomes" id="UP000005640"/>
    </source>
</evidence>
<feature type="region of interest" description="Disordered" evidence="1">
    <location>
        <begin position="85"/>
        <end position="118"/>
    </location>
</feature>
<dbReference type="ChiTaRS" id="SRPK1">
    <property type="organism name" value="human"/>
</dbReference>
<reference evidence="2" key="5">
    <citation type="submission" date="2025-09" db="UniProtKB">
        <authorList>
            <consortium name="Ensembl"/>
        </authorList>
    </citation>
    <scope>IDENTIFICATION</scope>
</reference>
<proteinExistence type="predicted"/>